<dbReference type="OrthoDB" id="2186918at2759"/>
<evidence type="ECO:0000256" key="2">
    <source>
        <dbReference type="ARBA" id="ARBA00023242"/>
    </source>
</evidence>
<organism evidence="6 7">
    <name type="scientific">Piptocephalis cylindrospora</name>
    <dbReference type="NCBI Taxonomy" id="1907219"/>
    <lineage>
        <taxon>Eukaryota</taxon>
        <taxon>Fungi</taxon>
        <taxon>Fungi incertae sedis</taxon>
        <taxon>Zoopagomycota</taxon>
        <taxon>Zoopagomycotina</taxon>
        <taxon>Zoopagomycetes</taxon>
        <taxon>Zoopagales</taxon>
        <taxon>Piptocephalidaceae</taxon>
        <taxon>Piptocephalis</taxon>
    </lineage>
</organism>
<dbReference type="PANTHER" id="PTHR21297">
    <property type="entry name" value="DNA-DIRECTED RNA POLYMERASE II"/>
    <property type="match status" value="1"/>
</dbReference>
<evidence type="ECO:0000256" key="4">
    <source>
        <dbReference type="SAM" id="MobiDB-lite"/>
    </source>
</evidence>
<evidence type="ECO:0000256" key="3">
    <source>
        <dbReference type="ARBA" id="ARBA00025724"/>
    </source>
</evidence>
<dbReference type="InterPro" id="IPR010997">
    <property type="entry name" value="HRDC-like_sf"/>
</dbReference>
<dbReference type="EMBL" id="KZ987799">
    <property type="protein sequence ID" value="RKP14717.1"/>
    <property type="molecule type" value="Genomic_DNA"/>
</dbReference>
<dbReference type="InterPro" id="IPR005574">
    <property type="entry name" value="Rpb4/RPC9"/>
</dbReference>
<keyword evidence="2" id="KW-0539">Nucleus</keyword>
<dbReference type="GO" id="GO:0005634">
    <property type="term" value="C:nucleus"/>
    <property type="evidence" value="ECO:0007669"/>
    <property type="project" value="UniProtKB-SubCell"/>
</dbReference>
<dbReference type="InterPro" id="IPR038324">
    <property type="entry name" value="Rpb4/RPC9_sf"/>
</dbReference>
<comment type="subcellular location">
    <subcellularLocation>
        <location evidence="1">Nucleus</location>
    </subcellularLocation>
</comment>
<evidence type="ECO:0000256" key="1">
    <source>
        <dbReference type="ARBA" id="ARBA00004123"/>
    </source>
</evidence>
<comment type="similarity">
    <text evidence="3">Belongs to the eukaryotic RPB4 RNA polymerase subunit family.</text>
</comment>
<protein>
    <submittedName>
        <fullName evidence="6">HRDC-like protein</fullName>
    </submittedName>
</protein>
<evidence type="ECO:0000313" key="7">
    <source>
        <dbReference type="Proteomes" id="UP000267251"/>
    </source>
</evidence>
<proteinExistence type="inferred from homology"/>
<dbReference type="GO" id="GO:0030880">
    <property type="term" value="C:RNA polymerase complex"/>
    <property type="evidence" value="ECO:0007669"/>
    <property type="project" value="InterPro"/>
</dbReference>
<sequence>MSAFSNPINPPKRRAGPAKDDPDASTLSLGEDFQTAPCLSVSELRELLNRERDSKASKGEPLTEVFLKTLNHTEKFAIFKNENAIHGAKLSMQGLGISEFERAQLLNLCCKHTDEAKALVPSLIQSTDDDNLADSLMEIVNVRDTQR</sequence>
<dbReference type="GO" id="GO:0000166">
    <property type="term" value="F:nucleotide binding"/>
    <property type="evidence" value="ECO:0007669"/>
    <property type="project" value="InterPro"/>
</dbReference>
<evidence type="ECO:0000313" key="6">
    <source>
        <dbReference type="EMBL" id="RKP14717.1"/>
    </source>
</evidence>
<dbReference type="InterPro" id="IPR045222">
    <property type="entry name" value="Rpb4-like"/>
</dbReference>
<feature type="region of interest" description="Disordered" evidence="4">
    <location>
        <begin position="1"/>
        <end position="31"/>
    </location>
</feature>
<evidence type="ECO:0000259" key="5">
    <source>
        <dbReference type="SMART" id="SM00657"/>
    </source>
</evidence>
<dbReference type="SMART" id="SM00657">
    <property type="entry name" value="RPOL4c"/>
    <property type="match status" value="1"/>
</dbReference>
<feature type="domain" description="RNA polymerase Rpb4/RPC9 core" evidence="5">
    <location>
        <begin position="31"/>
        <end position="146"/>
    </location>
</feature>
<keyword evidence="7" id="KW-1185">Reference proteome</keyword>
<dbReference type="AlphaFoldDB" id="A0A4P9Y6N3"/>
<gene>
    <name evidence="6" type="ORF">BJ684DRAFT_18899</name>
</gene>
<dbReference type="InterPro" id="IPR006590">
    <property type="entry name" value="RNA_pol_Rpb4/RPC9_core"/>
</dbReference>
<dbReference type="GO" id="GO:0006352">
    <property type="term" value="P:DNA-templated transcription initiation"/>
    <property type="evidence" value="ECO:0007669"/>
    <property type="project" value="InterPro"/>
</dbReference>
<dbReference type="Gene3D" id="1.20.1250.40">
    <property type="match status" value="1"/>
</dbReference>
<dbReference type="Pfam" id="PF03874">
    <property type="entry name" value="RNA_pol_Rpb4"/>
    <property type="match status" value="1"/>
</dbReference>
<reference evidence="7" key="1">
    <citation type="journal article" date="2018" name="Nat. Microbiol.">
        <title>Leveraging single-cell genomics to expand the fungal tree of life.</title>
        <authorList>
            <person name="Ahrendt S.R."/>
            <person name="Quandt C.A."/>
            <person name="Ciobanu D."/>
            <person name="Clum A."/>
            <person name="Salamov A."/>
            <person name="Andreopoulos B."/>
            <person name="Cheng J.F."/>
            <person name="Woyke T."/>
            <person name="Pelin A."/>
            <person name="Henrissat B."/>
            <person name="Reynolds N.K."/>
            <person name="Benny G.L."/>
            <person name="Smith M.E."/>
            <person name="James T.Y."/>
            <person name="Grigoriev I.V."/>
        </authorList>
    </citation>
    <scope>NUCLEOTIDE SEQUENCE [LARGE SCALE GENOMIC DNA]</scope>
</reference>
<name>A0A4P9Y6N3_9FUNG</name>
<dbReference type="SUPFAM" id="SSF47819">
    <property type="entry name" value="HRDC-like"/>
    <property type="match status" value="1"/>
</dbReference>
<accession>A0A4P9Y6N3</accession>
<dbReference type="Proteomes" id="UP000267251">
    <property type="component" value="Unassembled WGS sequence"/>
</dbReference>